<dbReference type="EMBL" id="BKCJ010002666">
    <property type="protein sequence ID" value="GEU50117.1"/>
    <property type="molecule type" value="Genomic_DNA"/>
</dbReference>
<organism evidence="2">
    <name type="scientific">Tanacetum cinerariifolium</name>
    <name type="common">Dalmatian daisy</name>
    <name type="synonym">Chrysanthemum cinerariifolium</name>
    <dbReference type="NCBI Taxonomy" id="118510"/>
    <lineage>
        <taxon>Eukaryota</taxon>
        <taxon>Viridiplantae</taxon>
        <taxon>Streptophyta</taxon>
        <taxon>Embryophyta</taxon>
        <taxon>Tracheophyta</taxon>
        <taxon>Spermatophyta</taxon>
        <taxon>Magnoliopsida</taxon>
        <taxon>eudicotyledons</taxon>
        <taxon>Gunneridae</taxon>
        <taxon>Pentapetalae</taxon>
        <taxon>asterids</taxon>
        <taxon>campanulids</taxon>
        <taxon>Asterales</taxon>
        <taxon>Asteraceae</taxon>
        <taxon>Asteroideae</taxon>
        <taxon>Anthemideae</taxon>
        <taxon>Anthemidinae</taxon>
        <taxon>Tanacetum</taxon>
    </lineage>
</organism>
<comment type="caution">
    <text evidence="2">The sequence shown here is derived from an EMBL/GenBank/DDBJ whole genome shotgun (WGS) entry which is preliminary data.</text>
</comment>
<reference evidence="2" key="1">
    <citation type="journal article" date="2019" name="Sci. Rep.">
        <title>Draft genome of Tanacetum cinerariifolium, the natural source of mosquito coil.</title>
        <authorList>
            <person name="Yamashiro T."/>
            <person name="Shiraishi A."/>
            <person name="Satake H."/>
            <person name="Nakayama K."/>
        </authorList>
    </citation>
    <scope>NUCLEOTIDE SEQUENCE</scope>
</reference>
<evidence type="ECO:0000313" key="2">
    <source>
        <dbReference type="EMBL" id="GEU50117.1"/>
    </source>
</evidence>
<sequence>MASKITTQDLEISALKARIKHLEDRDRGDNDPSGEDATINGRRLETGEEAGIERSTEKDSDDTEEMANVLTSLDAASVLTSGVQVSVPPVVEVATVSIPPAGEIPTISVPTGSGMVPTATREMEEHMVREDQKRNEQIERDVEIVRIHAEEELQMMIDGLDRNNETVAKYLQEYEQFATEFYIGRRIELNNDLVKYQDNYAKVLKSHAGWKAKHFKGMTLEEIKEKFDPVWKKMQDFVPMGSKEERERFKRKGINLEQESAKKVKFLEEVSEEDLKTIMQLIPVEEVYVEALQGRFESAMGVSERDFEHQAREGIPIEEGTCDRDDKLQTTSGKLFLNEPIEIMERDVKKLKGGRIPLVKVRWNSQKGAEYTREREDQFQRKYPHLFPKPVPSSSVAT</sequence>
<protein>
    <submittedName>
        <fullName evidence="2">Putative reverse transcriptase domain-containing protein</fullName>
    </submittedName>
</protein>
<keyword evidence="2" id="KW-0548">Nucleotidyltransferase</keyword>
<accession>A0A6L2KN19</accession>
<dbReference type="AlphaFoldDB" id="A0A6L2KN19"/>
<feature type="compositionally biased region" description="Basic and acidic residues" evidence="1">
    <location>
        <begin position="42"/>
        <end position="58"/>
    </location>
</feature>
<evidence type="ECO:0000256" key="1">
    <source>
        <dbReference type="SAM" id="MobiDB-lite"/>
    </source>
</evidence>
<keyword evidence="2" id="KW-0695">RNA-directed DNA polymerase</keyword>
<feature type="compositionally biased region" description="Basic and acidic residues" evidence="1">
    <location>
        <begin position="370"/>
        <end position="380"/>
    </location>
</feature>
<keyword evidence="2" id="KW-0808">Transferase</keyword>
<name>A0A6L2KN19_TANCI</name>
<gene>
    <name evidence="2" type="ORF">Tci_022095</name>
</gene>
<dbReference type="GO" id="GO:0003964">
    <property type="term" value="F:RNA-directed DNA polymerase activity"/>
    <property type="evidence" value="ECO:0007669"/>
    <property type="project" value="UniProtKB-KW"/>
</dbReference>
<feature type="region of interest" description="Disordered" evidence="1">
    <location>
        <begin position="367"/>
        <end position="398"/>
    </location>
</feature>
<proteinExistence type="predicted"/>
<feature type="region of interest" description="Disordered" evidence="1">
    <location>
        <begin position="22"/>
        <end position="63"/>
    </location>
</feature>